<name>A0A811PDX5_9POAL</name>
<dbReference type="EMBL" id="CAJGYO010000006">
    <property type="protein sequence ID" value="CAD6237539.1"/>
    <property type="molecule type" value="Genomic_DNA"/>
</dbReference>
<reference evidence="1" key="1">
    <citation type="submission" date="2020-10" db="EMBL/GenBank/DDBJ databases">
        <authorList>
            <person name="Han B."/>
            <person name="Lu T."/>
            <person name="Zhao Q."/>
            <person name="Huang X."/>
            <person name="Zhao Y."/>
        </authorList>
    </citation>
    <scope>NUCLEOTIDE SEQUENCE</scope>
</reference>
<gene>
    <name evidence="1" type="ORF">NCGR_LOCUS25013</name>
</gene>
<comment type="caution">
    <text evidence="1">The sequence shown here is derived from an EMBL/GenBank/DDBJ whole genome shotgun (WGS) entry which is preliminary data.</text>
</comment>
<accession>A0A811PDX5</accession>
<evidence type="ECO:0000313" key="1">
    <source>
        <dbReference type="EMBL" id="CAD6237539.1"/>
    </source>
</evidence>
<proteinExistence type="predicted"/>
<sequence length="93" mass="9964">MGVLRSTQIREAEVEEMRAAVLLHGACRGCRGTRREQVMTAARSSTFSGRLPSGAPFPIPVAASLGRSSLMTVATLPLPPQLLCCALEERSRP</sequence>
<keyword evidence="2" id="KW-1185">Reference proteome</keyword>
<dbReference type="AlphaFoldDB" id="A0A811PDX5"/>
<protein>
    <submittedName>
        <fullName evidence="1">Uncharacterized protein</fullName>
    </submittedName>
</protein>
<organism evidence="1 2">
    <name type="scientific">Miscanthus lutarioriparius</name>
    <dbReference type="NCBI Taxonomy" id="422564"/>
    <lineage>
        <taxon>Eukaryota</taxon>
        <taxon>Viridiplantae</taxon>
        <taxon>Streptophyta</taxon>
        <taxon>Embryophyta</taxon>
        <taxon>Tracheophyta</taxon>
        <taxon>Spermatophyta</taxon>
        <taxon>Magnoliopsida</taxon>
        <taxon>Liliopsida</taxon>
        <taxon>Poales</taxon>
        <taxon>Poaceae</taxon>
        <taxon>PACMAD clade</taxon>
        <taxon>Panicoideae</taxon>
        <taxon>Andropogonodae</taxon>
        <taxon>Andropogoneae</taxon>
        <taxon>Saccharinae</taxon>
        <taxon>Miscanthus</taxon>
    </lineage>
</organism>
<evidence type="ECO:0000313" key="2">
    <source>
        <dbReference type="Proteomes" id="UP000604825"/>
    </source>
</evidence>
<dbReference type="Proteomes" id="UP000604825">
    <property type="component" value="Unassembled WGS sequence"/>
</dbReference>